<dbReference type="AlphaFoldDB" id="A0A498HPL7"/>
<name>A0A498HPL7_MALDO</name>
<evidence type="ECO:0000313" key="1">
    <source>
        <dbReference type="EMBL" id="RXH71495.1"/>
    </source>
</evidence>
<dbReference type="EMBL" id="RDQH01000342">
    <property type="protein sequence ID" value="RXH71495.1"/>
    <property type="molecule type" value="Genomic_DNA"/>
</dbReference>
<protein>
    <submittedName>
        <fullName evidence="1">Uncharacterized protein</fullName>
    </submittedName>
</protein>
<proteinExistence type="predicted"/>
<sequence length="77" mass="8808">MKMNWLNSLRKLEGFSVSRIARAMTNKPTLMSHMIKCLGHFELVNVGVQTIEFSAISVMDVLLPSVQTLSREKREEE</sequence>
<evidence type="ECO:0000313" key="2">
    <source>
        <dbReference type="Proteomes" id="UP000290289"/>
    </source>
</evidence>
<dbReference type="Proteomes" id="UP000290289">
    <property type="component" value="Chromosome 16"/>
</dbReference>
<reference evidence="1 2" key="1">
    <citation type="submission" date="2018-10" db="EMBL/GenBank/DDBJ databases">
        <title>A high-quality apple genome assembly.</title>
        <authorList>
            <person name="Hu J."/>
        </authorList>
    </citation>
    <scope>NUCLEOTIDE SEQUENCE [LARGE SCALE GENOMIC DNA]</scope>
    <source>
        <strain evidence="2">cv. HFTH1</strain>
        <tissue evidence="1">Young leaf</tissue>
    </source>
</reference>
<gene>
    <name evidence="1" type="ORF">DVH24_018850</name>
</gene>
<accession>A0A498HPL7</accession>
<keyword evidence="2" id="KW-1185">Reference proteome</keyword>
<organism evidence="1 2">
    <name type="scientific">Malus domestica</name>
    <name type="common">Apple</name>
    <name type="synonym">Pyrus malus</name>
    <dbReference type="NCBI Taxonomy" id="3750"/>
    <lineage>
        <taxon>Eukaryota</taxon>
        <taxon>Viridiplantae</taxon>
        <taxon>Streptophyta</taxon>
        <taxon>Embryophyta</taxon>
        <taxon>Tracheophyta</taxon>
        <taxon>Spermatophyta</taxon>
        <taxon>Magnoliopsida</taxon>
        <taxon>eudicotyledons</taxon>
        <taxon>Gunneridae</taxon>
        <taxon>Pentapetalae</taxon>
        <taxon>rosids</taxon>
        <taxon>fabids</taxon>
        <taxon>Rosales</taxon>
        <taxon>Rosaceae</taxon>
        <taxon>Amygdaloideae</taxon>
        <taxon>Maleae</taxon>
        <taxon>Malus</taxon>
    </lineage>
</organism>
<comment type="caution">
    <text evidence="1">The sequence shown here is derived from an EMBL/GenBank/DDBJ whole genome shotgun (WGS) entry which is preliminary data.</text>
</comment>